<dbReference type="Pfam" id="PF04365">
    <property type="entry name" value="BrnT_toxin"/>
    <property type="match status" value="1"/>
</dbReference>
<dbReference type="EMBL" id="SMGJ01000009">
    <property type="protein sequence ID" value="TCK66935.1"/>
    <property type="molecule type" value="Genomic_DNA"/>
</dbReference>
<sequence length="105" mass="12515">MAYIEYNDVIFEWDDNKAQTNLQKHKLSFETAHFAFFDPNALTKPHKIVDGEQRFKTLARIENSLIVVFIVHLYENHHPGGKEYIRIISARRAESKEEKEYYHAY</sequence>
<dbReference type="AlphaFoldDB" id="A0A4R1KPH9"/>
<dbReference type="Proteomes" id="UP000295496">
    <property type="component" value="Unassembled WGS sequence"/>
</dbReference>
<reference evidence="1 2" key="1">
    <citation type="submission" date="2019-03" db="EMBL/GenBank/DDBJ databases">
        <title>Genomic Encyclopedia of Type Strains, Phase IV (KMG-IV): sequencing the most valuable type-strain genomes for metagenomic binning, comparative biology and taxonomic classification.</title>
        <authorList>
            <person name="Goeker M."/>
        </authorList>
    </citation>
    <scope>NUCLEOTIDE SEQUENCE [LARGE SCALE GENOMIC DNA]</scope>
    <source>
        <strain evidence="1 2">DSM 10053</strain>
    </source>
</reference>
<protein>
    <submittedName>
        <fullName evidence="1">Uncharacterized protein</fullName>
    </submittedName>
</protein>
<gene>
    <name evidence="1" type="ORF">EV692_2205</name>
</gene>
<evidence type="ECO:0000313" key="1">
    <source>
        <dbReference type="EMBL" id="TCK66935.1"/>
    </source>
</evidence>
<proteinExistence type="predicted"/>
<dbReference type="Gene3D" id="3.10.450.530">
    <property type="entry name" value="Ribonuclease toxin, BrnT, of type II toxin-antitoxin system"/>
    <property type="match status" value="1"/>
</dbReference>
<dbReference type="RefSeq" id="WP_132302770.1">
    <property type="nucleotide sequence ID" value="NZ_CP170642.1"/>
</dbReference>
<accession>A0A4R1KPH9</accession>
<evidence type="ECO:0000313" key="2">
    <source>
        <dbReference type="Proteomes" id="UP000295496"/>
    </source>
</evidence>
<dbReference type="InterPro" id="IPR007460">
    <property type="entry name" value="BrnT_toxin"/>
</dbReference>
<name>A0A4R1KPH9_9PAST</name>
<organism evidence="1 2">
    <name type="scientific">Lonepinella koalarum</name>
    <dbReference type="NCBI Taxonomy" id="53417"/>
    <lineage>
        <taxon>Bacteria</taxon>
        <taxon>Pseudomonadati</taxon>
        <taxon>Pseudomonadota</taxon>
        <taxon>Gammaproteobacteria</taxon>
        <taxon>Pasteurellales</taxon>
        <taxon>Pasteurellaceae</taxon>
        <taxon>Lonepinella</taxon>
    </lineage>
</organism>
<dbReference type="InterPro" id="IPR038573">
    <property type="entry name" value="BrnT_sf"/>
</dbReference>
<comment type="caution">
    <text evidence="1">The sequence shown here is derived from an EMBL/GenBank/DDBJ whole genome shotgun (WGS) entry which is preliminary data.</text>
</comment>
<keyword evidence="2" id="KW-1185">Reference proteome</keyword>